<reference evidence="12 13" key="1">
    <citation type="submission" date="2023-12" db="EMBL/GenBank/DDBJ databases">
        <title>Baltic Sea Cyanobacteria.</title>
        <authorList>
            <person name="Delbaje E."/>
            <person name="Fewer D.P."/>
            <person name="Shishido T.K."/>
        </authorList>
    </citation>
    <scope>NUCLEOTIDE SEQUENCE [LARGE SCALE GENOMIC DNA]</scope>
    <source>
        <strain evidence="12 13">UHCC 0139</strain>
    </source>
</reference>
<dbReference type="SUPFAM" id="SSF56059">
    <property type="entry name" value="Glutathione synthetase ATP-binding domain-like"/>
    <property type="match status" value="1"/>
</dbReference>
<dbReference type="PANTHER" id="PTHR21621:SF4">
    <property type="entry name" value="GLUTATHIONE SYNTHETASE"/>
    <property type="match status" value="1"/>
</dbReference>
<keyword evidence="7 10" id="KW-0067">ATP-binding</keyword>
<name>A0ABU5RPG1_9CYAN</name>
<keyword evidence="9" id="KW-0464">Manganese</keyword>
<keyword evidence="6 10" id="KW-0547">Nucleotide-binding</keyword>
<evidence type="ECO:0000313" key="13">
    <source>
        <dbReference type="Proteomes" id="UP001304461"/>
    </source>
</evidence>
<comment type="caution">
    <text evidence="12">The sequence shown here is derived from an EMBL/GenBank/DDBJ whole genome shotgun (WGS) entry which is preliminary data.</text>
</comment>
<dbReference type="InterPro" id="IPR004215">
    <property type="entry name" value="GSHS_N"/>
</dbReference>
<comment type="cofactor">
    <cofactor evidence="1">
        <name>Mn(2+)</name>
        <dbReference type="ChEBI" id="CHEBI:29035"/>
    </cofactor>
</comment>
<evidence type="ECO:0000256" key="3">
    <source>
        <dbReference type="ARBA" id="ARBA00022598"/>
    </source>
</evidence>
<protein>
    <recommendedName>
        <fullName evidence="10">Glutathione synthetase</fullName>
        <ecNumber evidence="10">6.3.2.3</ecNumber>
    </recommendedName>
    <alternativeName>
        <fullName evidence="10">GSH synthetase</fullName>
        <shortName evidence="10">GSH-S</shortName>
        <shortName evidence="10">GSHase</shortName>
    </alternativeName>
    <alternativeName>
        <fullName evidence="10">Glutathione synthase</fullName>
    </alternativeName>
</protein>
<dbReference type="RefSeq" id="WP_323303852.1">
    <property type="nucleotide sequence ID" value="NZ_JAYGHX010000001.1"/>
</dbReference>
<dbReference type="EC" id="6.3.2.3" evidence="10"/>
<organism evidence="12 13">
    <name type="scientific">Cyanobium gracile UHCC 0139</name>
    <dbReference type="NCBI Taxonomy" id="3110308"/>
    <lineage>
        <taxon>Bacteria</taxon>
        <taxon>Bacillati</taxon>
        <taxon>Cyanobacteriota</taxon>
        <taxon>Cyanophyceae</taxon>
        <taxon>Synechococcales</taxon>
        <taxon>Prochlorococcaceae</taxon>
        <taxon>Cyanobium</taxon>
    </lineage>
</organism>
<comment type="cofactor">
    <cofactor evidence="2">
        <name>Mg(2+)</name>
        <dbReference type="ChEBI" id="CHEBI:18420"/>
    </cofactor>
</comment>
<gene>
    <name evidence="10 12" type="primary">gshB</name>
    <name evidence="12" type="ORF">VB738_00425</name>
</gene>
<evidence type="ECO:0000256" key="5">
    <source>
        <dbReference type="ARBA" id="ARBA00022723"/>
    </source>
</evidence>
<keyword evidence="13" id="KW-1185">Reference proteome</keyword>
<evidence type="ECO:0000259" key="11">
    <source>
        <dbReference type="PROSITE" id="PS50975"/>
    </source>
</evidence>
<dbReference type="Gene3D" id="3.30.1490.20">
    <property type="entry name" value="ATP-grasp fold, A domain"/>
    <property type="match status" value="1"/>
</dbReference>
<evidence type="ECO:0000256" key="8">
    <source>
        <dbReference type="ARBA" id="ARBA00022842"/>
    </source>
</evidence>
<dbReference type="SUPFAM" id="SSF52440">
    <property type="entry name" value="PreATP-grasp domain"/>
    <property type="match status" value="1"/>
</dbReference>
<dbReference type="NCBIfam" id="NF003573">
    <property type="entry name" value="PRK05246.1"/>
    <property type="match status" value="1"/>
</dbReference>
<dbReference type="Pfam" id="PF02951">
    <property type="entry name" value="GSH-S_N"/>
    <property type="match status" value="1"/>
</dbReference>
<comment type="catalytic activity">
    <reaction evidence="10">
        <text>gamma-L-glutamyl-L-cysteine + glycine + ATP = glutathione + ADP + phosphate + H(+)</text>
        <dbReference type="Rhea" id="RHEA:13557"/>
        <dbReference type="ChEBI" id="CHEBI:15378"/>
        <dbReference type="ChEBI" id="CHEBI:30616"/>
        <dbReference type="ChEBI" id="CHEBI:43474"/>
        <dbReference type="ChEBI" id="CHEBI:57305"/>
        <dbReference type="ChEBI" id="CHEBI:57925"/>
        <dbReference type="ChEBI" id="CHEBI:58173"/>
        <dbReference type="ChEBI" id="CHEBI:456216"/>
        <dbReference type="EC" id="6.3.2.3"/>
    </reaction>
</comment>
<dbReference type="InterPro" id="IPR013815">
    <property type="entry name" value="ATP_grasp_subdomain_1"/>
</dbReference>
<dbReference type="HAMAP" id="MF_00162">
    <property type="entry name" value="GSH_S"/>
    <property type="match status" value="1"/>
</dbReference>
<dbReference type="GO" id="GO:0004363">
    <property type="term" value="F:glutathione synthase activity"/>
    <property type="evidence" value="ECO:0007669"/>
    <property type="project" value="UniProtKB-EC"/>
</dbReference>
<dbReference type="Gene3D" id="3.30.470.20">
    <property type="entry name" value="ATP-grasp fold, B domain"/>
    <property type="match status" value="1"/>
</dbReference>
<dbReference type="Gene3D" id="3.40.50.20">
    <property type="match status" value="1"/>
</dbReference>
<dbReference type="NCBIfam" id="TIGR01380">
    <property type="entry name" value="glut_syn"/>
    <property type="match status" value="1"/>
</dbReference>
<proteinExistence type="inferred from homology"/>
<dbReference type="PROSITE" id="PS50975">
    <property type="entry name" value="ATP_GRASP"/>
    <property type="match status" value="1"/>
</dbReference>
<dbReference type="InterPro" id="IPR004218">
    <property type="entry name" value="GSHS_ATP-bd"/>
</dbReference>
<dbReference type="InterPro" id="IPR006284">
    <property type="entry name" value="Glut_synth_pro"/>
</dbReference>
<evidence type="ECO:0000256" key="6">
    <source>
        <dbReference type="ARBA" id="ARBA00022741"/>
    </source>
</evidence>
<dbReference type="EMBL" id="JAYGHX010000001">
    <property type="protein sequence ID" value="MEA5389711.1"/>
    <property type="molecule type" value="Genomic_DNA"/>
</dbReference>
<evidence type="ECO:0000256" key="9">
    <source>
        <dbReference type="ARBA" id="ARBA00023211"/>
    </source>
</evidence>
<accession>A0ABU5RPG1</accession>
<evidence type="ECO:0000256" key="10">
    <source>
        <dbReference type="HAMAP-Rule" id="MF_00162"/>
    </source>
</evidence>
<evidence type="ECO:0000256" key="7">
    <source>
        <dbReference type="ARBA" id="ARBA00022840"/>
    </source>
</evidence>
<evidence type="ECO:0000256" key="2">
    <source>
        <dbReference type="ARBA" id="ARBA00001946"/>
    </source>
</evidence>
<feature type="domain" description="ATP-grasp" evidence="11">
    <location>
        <begin position="143"/>
        <end position="327"/>
    </location>
</feature>
<keyword evidence="5" id="KW-0479">Metal-binding</keyword>
<dbReference type="InterPro" id="IPR016185">
    <property type="entry name" value="PreATP-grasp_dom_sf"/>
</dbReference>
<keyword evidence="3 10" id="KW-0436">Ligase</keyword>
<dbReference type="Pfam" id="PF02955">
    <property type="entry name" value="GSH-S_ATP"/>
    <property type="match status" value="1"/>
</dbReference>
<evidence type="ECO:0000313" key="12">
    <source>
        <dbReference type="EMBL" id="MEA5389711.1"/>
    </source>
</evidence>
<dbReference type="PANTHER" id="PTHR21621">
    <property type="entry name" value="RIBOSOMAL PROTEIN S6 MODIFICATION PROTEIN"/>
    <property type="match status" value="1"/>
</dbReference>
<evidence type="ECO:0000256" key="4">
    <source>
        <dbReference type="ARBA" id="ARBA00022684"/>
    </source>
</evidence>
<dbReference type="Proteomes" id="UP001304461">
    <property type="component" value="Unassembled WGS sequence"/>
</dbReference>
<keyword evidence="4 10" id="KW-0317">Glutathione biosynthesis</keyword>
<evidence type="ECO:0000256" key="1">
    <source>
        <dbReference type="ARBA" id="ARBA00001936"/>
    </source>
</evidence>
<sequence length="329" mass="35807">MSRDRDAQLFVVDPITRLRPAKDSSVALMQAAQRAGLTVWVCTQADLSSAASDDGRHRPRAWAQPVRLAPMAATAEGWSVPDPWVEADDPRDLPLDHFRWIWMRKDPPVDEAYLYATQLLELAEPFGVRVLNRPAALRSWNEKLGALRFNHLMAPSLVSARVEQLAAFAAGHQEVVLKPLAGRAGQGVVRTATAVPGLRSLLELVTLQETLPVMVQAFLPAVTAGDKRILLVDGEPLGAVNRVPKAGDFRSNLALGGAPVAADLTEAERRICDELAPVLRAEGLFFVGIDVIDGRLSEINVTSPTGVREVERLGRRPLADQVIERLLAG</sequence>
<comment type="pathway">
    <text evidence="10">Sulfur metabolism; glutathione biosynthesis; glutathione from L-cysteine and L-glutamate: step 2/2.</text>
</comment>
<comment type="similarity">
    <text evidence="10">Belongs to the prokaryotic GSH synthase family.</text>
</comment>
<keyword evidence="8" id="KW-0460">Magnesium</keyword>
<dbReference type="InterPro" id="IPR011761">
    <property type="entry name" value="ATP-grasp"/>
</dbReference>